<accession>A0A841R3H2</accession>
<dbReference type="NCBIfam" id="TIGR00755">
    <property type="entry name" value="ksgA"/>
    <property type="match status" value="1"/>
</dbReference>
<dbReference type="PANTHER" id="PTHR11727">
    <property type="entry name" value="DIMETHYLADENOSINE TRANSFERASE"/>
    <property type="match status" value="1"/>
</dbReference>
<dbReference type="InterPro" id="IPR001737">
    <property type="entry name" value="KsgA/Erm"/>
</dbReference>
<dbReference type="InterPro" id="IPR020598">
    <property type="entry name" value="rRNA_Ade_methylase_Trfase_N"/>
</dbReference>
<evidence type="ECO:0000313" key="11">
    <source>
        <dbReference type="Proteomes" id="UP000591941"/>
    </source>
</evidence>
<feature type="binding site" evidence="7 8">
    <location>
        <position position="77"/>
    </location>
    <ligand>
        <name>S-adenosyl-L-methionine</name>
        <dbReference type="ChEBI" id="CHEBI:59789"/>
    </ligand>
</feature>
<feature type="binding site" evidence="7 8">
    <location>
        <position position="29"/>
    </location>
    <ligand>
        <name>S-adenosyl-L-methionine</name>
        <dbReference type="ChEBI" id="CHEBI:59789"/>
    </ligand>
</feature>
<protein>
    <recommendedName>
        <fullName evidence="7">Ribosomal RNA small subunit methyltransferase A</fullName>
        <ecNumber evidence="7">2.1.1.182</ecNumber>
    </recommendedName>
    <alternativeName>
        <fullName evidence="7">16S rRNA (adenine(1518)-N(6)/adenine(1519)-N(6))-dimethyltransferase</fullName>
    </alternativeName>
    <alternativeName>
        <fullName evidence="7">16S rRNA dimethyladenosine transferase</fullName>
    </alternativeName>
    <alternativeName>
        <fullName evidence="7">16S rRNA dimethylase</fullName>
    </alternativeName>
    <alternativeName>
        <fullName evidence="7">S-adenosylmethionine-6-N', N'-adenosyl(rRNA) dimethyltransferase</fullName>
    </alternativeName>
</protein>
<keyword evidence="3 7" id="KW-0489">Methyltransferase</keyword>
<keyword evidence="1 7" id="KW-0963">Cytoplasm</keyword>
<comment type="subcellular location">
    <subcellularLocation>
        <location evidence="7">Cytoplasm</location>
    </subcellularLocation>
</comment>
<comment type="function">
    <text evidence="7">Specifically dimethylates two adjacent adenosines (A1518 and A1519) in the loop of a conserved hairpin near the 3'-end of 16S rRNA in the 30S particle. May play a critical role in biogenesis of 30S subunits.</text>
</comment>
<keyword evidence="4 7" id="KW-0808">Transferase</keyword>
<dbReference type="CDD" id="cd02440">
    <property type="entry name" value="AdoMet_MTases"/>
    <property type="match status" value="1"/>
</dbReference>
<dbReference type="Gene3D" id="3.40.50.150">
    <property type="entry name" value="Vaccinia Virus protein VP39"/>
    <property type="match status" value="1"/>
</dbReference>
<feature type="domain" description="Ribosomal RNA adenine methylase transferase N-terminal" evidence="9">
    <location>
        <begin position="36"/>
        <end position="207"/>
    </location>
</feature>
<evidence type="ECO:0000256" key="2">
    <source>
        <dbReference type="ARBA" id="ARBA00022552"/>
    </source>
</evidence>
<dbReference type="FunFam" id="3.40.50.150:FF:000023">
    <property type="entry name" value="Ribosomal RNA small subunit methyltransferase A"/>
    <property type="match status" value="1"/>
</dbReference>
<dbReference type="InterPro" id="IPR029063">
    <property type="entry name" value="SAM-dependent_MTases_sf"/>
</dbReference>
<dbReference type="SUPFAM" id="SSF53335">
    <property type="entry name" value="S-adenosyl-L-methionine-dependent methyltransferases"/>
    <property type="match status" value="1"/>
</dbReference>
<dbReference type="Proteomes" id="UP000591941">
    <property type="component" value="Unassembled WGS sequence"/>
</dbReference>
<feature type="binding site" evidence="7 8">
    <location>
        <position position="31"/>
    </location>
    <ligand>
        <name>S-adenosyl-L-methionine</name>
        <dbReference type="ChEBI" id="CHEBI:59789"/>
    </ligand>
</feature>
<organism evidence="10 11">
    <name type="scientific">Negativicoccus succinicivorans</name>
    <dbReference type="NCBI Taxonomy" id="620903"/>
    <lineage>
        <taxon>Bacteria</taxon>
        <taxon>Bacillati</taxon>
        <taxon>Bacillota</taxon>
        <taxon>Negativicutes</taxon>
        <taxon>Veillonellales</taxon>
        <taxon>Veillonellaceae</taxon>
        <taxon>Negativicoccus</taxon>
    </lineage>
</organism>
<dbReference type="EC" id="2.1.1.182" evidence="7"/>
<dbReference type="EMBL" id="JACHHI010000002">
    <property type="protein sequence ID" value="MBB6477599.1"/>
    <property type="molecule type" value="Genomic_DNA"/>
</dbReference>
<dbReference type="OrthoDB" id="9814755at2"/>
<keyword evidence="2 7" id="KW-0698">rRNA processing</keyword>
<dbReference type="Gene3D" id="1.10.8.100">
    <property type="entry name" value="Ribosomal RNA adenine dimethylase-like, domain 2"/>
    <property type="match status" value="1"/>
</dbReference>
<evidence type="ECO:0000256" key="8">
    <source>
        <dbReference type="PROSITE-ProRule" id="PRU01026"/>
    </source>
</evidence>
<proteinExistence type="inferred from homology"/>
<feature type="binding site" evidence="7 8">
    <location>
        <position position="122"/>
    </location>
    <ligand>
        <name>S-adenosyl-L-methionine</name>
        <dbReference type="ChEBI" id="CHEBI:59789"/>
    </ligand>
</feature>
<feature type="binding site" evidence="7 8">
    <location>
        <position position="102"/>
    </location>
    <ligand>
        <name>S-adenosyl-L-methionine</name>
        <dbReference type="ChEBI" id="CHEBI:59789"/>
    </ligand>
</feature>
<dbReference type="GO" id="GO:0052908">
    <property type="term" value="F:16S rRNA (adenine(1518)-N(6)/adenine(1519)-N(6))-dimethyltransferase activity"/>
    <property type="evidence" value="ECO:0007669"/>
    <property type="project" value="UniProtKB-EC"/>
</dbReference>
<dbReference type="HAMAP" id="MF_00607">
    <property type="entry name" value="16SrRNA_methyltr_A"/>
    <property type="match status" value="1"/>
</dbReference>
<evidence type="ECO:0000256" key="3">
    <source>
        <dbReference type="ARBA" id="ARBA00022603"/>
    </source>
</evidence>
<comment type="caution">
    <text evidence="10">The sequence shown here is derived from an EMBL/GenBank/DDBJ whole genome shotgun (WGS) entry which is preliminary data.</text>
</comment>
<evidence type="ECO:0000256" key="7">
    <source>
        <dbReference type="HAMAP-Rule" id="MF_00607"/>
    </source>
</evidence>
<gene>
    <name evidence="7" type="primary">rsmA</name>
    <name evidence="7" type="synonym">ksgA</name>
    <name evidence="10" type="ORF">HNR45_000629</name>
</gene>
<evidence type="ECO:0000259" key="9">
    <source>
        <dbReference type="SMART" id="SM00650"/>
    </source>
</evidence>
<evidence type="ECO:0000256" key="6">
    <source>
        <dbReference type="ARBA" id="ARBA00022884"/>
    </source>
</evidence>
<dbReference type="GeneID" id="93485902"/>
<keyword evidence="6 7" id="KW-0694">RNA-binding</keyword>
<dbReference type="RefSeq" id="WP_159822966.1">
    <property type="nucleotide sequence ID" value="NZ_CABWNB010000003.1"/>
</dbReference>
<reference evidence="10 11" key="1">
    <citation type="submission" date="2020-08" db="EMBL/GenBank/DDBJ databases">
        <title>Genomic Encyclopedia of Type Strains, Phase IV (KMG-IV): sequencing the most valuable type-strain genomes for metagenomic binning, comparative biology and taxonomic classification.</title>
        <authorList>
            <person name="Goeker M."/>
        </authorList>
    </citation>
    <scope>NUCLEOTIDE SEQUENCE [LARGE SCALE GENOMIC DNA]</scope>
    <source>
        <strain evidence="10 11">DSM 21255</strain>
    </source>
</reference>
<dbReference type="PROSITE" id="PS51689">
    <property type="entry name" value="SAM_RNA_A_N6_MT"/>
    <property type="match status" value="1"/>
</dbReference>
<comment type="similarity">
    <text evidence="7">Belongs to the class I-like SAM-binding methyltransferase superfamily. rRNA adenine N(6)-methyltransferase family. RsmA subfamily.</text>
</comment>
<dbReference type="AlphaFoldDB" id="A0A841R3H2"/>
<evidence type="ECO:0000313" key="10">
    <source>
        <dbReference type="EMBL" id="MBB6477599.1"/>
    </source>
</evidence>
<name>A0A841R3H2_9FIRM</name>
<evidence type="ECO:0000256" key="4">
    <source>
        <dbReference type="ARBA" id="ARBA00022679"/>
    </source>
</evidence>
<dbReference type="InterPro" id="IPR020596">
    <property type="entry name" value="rRNA_Ade_Mease_Trfase_CS"/>
</dbReference>
<dbReference type="SMART" id="SM00650">
    <property type="entry name" value="rADc"/>
    <property type="match status" value="1"/>
</dbReference>
<dbReference type="GO" id="GO:0003723">
    <property type="term" value="F:RNA binding"/>
    <property type="evidence" value="ECO:0007669"/>
    <property type="project" value="UniProtKB-UniRule"/>
</dbReference>
<sequence>MEYELARKGTIRRLTEHFGLRMQKKWGQNFLIRPEVVEDIVDAAELGPDDRVLEIGPGIGTLTQGLARTGAQVTAVELDPKLPEILAETLAAYPNVRIVPGDILKTDVRALMGDTPFTVAANLPYYITTPILMYLLEQKLPLVRLVLMMQREVAERLAASPGTKAYGAITLAVQYYTEAHVLFDVEPESFWPAPNVVSSVVEFIPRKQPPVDVRDEKLLFRLVKIAFAQRRKTFRNNIKAAGYESATADALLARTEIDGGRRGETFSLEEFARLANVLYELEEAK</sequence>
<dbReference type="Pfam" id="PF00398">
    <property type="entry name" value="RrnaAD"/>
    <property type="match status" value="1"/>
</dbReference>
<evidence type="ECO:0000256" key="5">
    <source>
        <dbReference type="ARBA" id="ARBA00022691"/>
    </source>
</evidence>
<dbReference type="PROSITE" id="PS01131">
    <property type="entry name" value="RRNA_A_DIMETH"/>
    <property type="match status" value="1"/>
</dbReference>
<feature type="binding site" evidence="7 8">
    <location>
        <position position="56"/>
    </location>
    <ligand>
        <name>S-adenosyl-L-methionine</name>
        <dbReference type="ChEBI" id="CHEBI:59789"/>
    </ligand>
</feature>
<dbReference type="PANTHER" id="PTHR11727:SF7">
    <property type="entry name" value="DIMETHYLADENOSINE TRANSFERASE-RELATED"/>
    <property type="match status" value="1"/>
</dbReference>
<keyword evidence="11" id="KW-1185">Reference proteome</keyword>
<dbReference type="InterPro" id="IPR023165">
    <property type="entry name" value="rRNA_Ade_diMease-like_C"/>
</dbReference>
<dbReference type="InterPro" id="IPR011530">
    <property type="entry name" value="rRNA_adenine_dimethylase"/>
</dbReference>
<evidence type="ECO:0000256" key="1">
    <source>
        <dbReference type="ARBA" id="ARBA00022490"/>
    </source>
</evidence>
<comment type="catalytic activity">
    <reaction evidence="7">
        <text>adenosine(1518)/adenosine(1519) in 16S rRNA + 4 S-adenosyl-L-methionine = N(6)-dimethyladenosine(1518)/N(6)-dimethyladenosine(1519) in 16S rRNA + 4 S-adenosyl-L-homocysteine + 4 H(+)</text>
        <dbReference type="Rhea" id="RHEA:19609"/>
        <dbReference type="Rhea" id="RHEA-COMP:10232"/>
        <dbReference type="Rhea" id="RHEA-COMP:10233"/>
        <dbReference type="ChEBI" id="CHEBI:15378"/>
        <dbReference type="ChEBI" id="CHEBI:57856"/>
        <dbReference type="ChEBI" id="CHEBI:59789"/>
        <dbReference type="ChEBI" id="CHEBI:74411"/>
        <dbReference type="ChEBI" id="CHEBI:74493"/>
        <dbReference type="EC" id="2.1.1.182"/>
    </reaction>
</comment>
<keyword evidence="5 7" id="KW-0949">S-adenosyl-L-methionine</keyword>
<dbReference type="GO" id="GO:0005829">
    <property type="term" value="C:cytosol"/>
    <property type="evidence" value="ECO:0007669"/>
    <property type="project" value="TreeGrafter"/>
</dbReference>